<feature type="domain" description="Ig-like" evidence="9">
    <location>
        <begin position="134"/>
        <end position="215"/>
    </location>
</feature>
<proteinExistence type="evidence at transcript level"/>
<keyword evidence="6" id="KW-0966">Cell projection</keyword>
<feature type="signal peptide" evidence="8">
    <location>
        <begin position="1"/>
        <end position="19"/>
    </location>
</feature>
<reference evidence="10" key="1">
    <citation type="journal article" date="2014" name="Nature">
        <title>Elephant shark genome provides unique insights into gnathostome evolution.</title>
        <authorList>
            <consortium name="International Elephant Shark Genome Sequencing Consortium"/>
            <person name="Venkatesh B."/>
            <person name="Lee A.P."/>
            <person name="Ravi V."/>
            <person name="Maurya A.K."/>
            <person name="Lian M.M."/>
            <person name="Swann J.B."/>
            <person name="Ohta Y."/>
            <person name="Flajnik M.F."/>
            <person name="Sutoh Y."/>
            <person name="Kasahara M."/>
            <person name="Hoon S."/>
            <person name="Gangu V."/>
            <person name="Roy S.W."/>
            <person name="Irimia M."/>
            <person name="Korzh V."/>
            <person name="Kondrychyn I."/>
            <person name="Lim Z.W."/>
            <person name="Tay B.H."/>
            <person name="Tohari S."/>
            <person name="Kong K.W."/>
            <person name="Ho S."/>
            <person name="Lorente-Galdos B."/>
            <person name="Quilez J."/>
            <person name="Marques-Bonet T."/>
            <person name="Raney B.J."/>
            <person name="Ingham P.W."/>
            <person name="Tay A."/>
            <person name="Hillier L.W."/>
            <person name="Minx P."/>
            <person name="Boehm T."/>
            <person name="Wilson R.K."/>
            <person name="Brenner S."/>
            <person name="Warren W.C."/>
        </authorList>
    </citation>
    <scope>NUCLEOTIDE SEQUENCE</scope>
    <source>
        <tissue evidence="10">Heart</tissue>
    </source>
</reference>
<dbReference type="AlphaFoldDB" id="V9L6R0"/>
<dbReference type="GO" id="GO:0005886">
    <property type="term" value="C:plasma membrane"/>
    <property type="evidence" value="ECO:0007669"/>
    <property type="project" value="TreeGrafter"/>
</dbReference>
<dbReference type="InterPro" id="IPR003599">
    <property type="entry name" value="Ig_sub"/>
</dbReference>
<evidence type="ECO:0000313" key="10">
    <source>
        <dbReference type="EMBL" id="AFP07447.1"/>
    </source>
</evidence>
<comment type="subcellular location">
    <subcellularLocation>
        <location evidence="1">Cell projection</location>
    </subcellularLocation>
    <subcellularLocation>
        <location evidence="2">Membrane</location>
        <topology evidence="2">Single-pass type I membrane protein</topology>
    </subcellularLocation>
</comment>
<evidence type="ECO:0000256" key="7">
    <source>
        <dbReference type="SAM" id="Phobius"/>
    </source>
</evidence>
<evidence type="ECO:0000256" key="8">
    <source>
        <dbReference type="SAM" id="SignalP"/>
    </source>
</evidence>
<dbReference type="PROSITE" id="PS00290">
    <property type="entry name" value="IG_MHC"/>
    <property type="match status" value="1"/>
</dbReference>
<evidence type="ECO:0000256" key="3">
    <source>
        <dbReference type="ARBA" id="ARBA00022692"/>
    </source>
</evidence>
<dbReference type="PANTHER" id="PTHR11973:SF23">
    <property type="entry name" value="C-ANSWER"/>
    <property type="match status" value="1"/>
</dbReference>
<evidence type="ECO:0000256" key="2">
    <source>
        <dbReference type="ARBA" id="ARBA00004479"/>
    </source>
</evidence>
<keyword evidence="8" id="KW-0732">Signal</keyword>
<organism evidence="10">
    <name type="scientific">Callorhinchus milii</name>
    <name type="common">Ghost shark</name>
    <dbReference type="NCBI Taxonomy" id="7868"/>
    <lineage>
        <taxon>Eukaryota</taxon>
        <taxon>Metazoa</taxon>
        <taxon>Chordata</taxon>
        <taxon>Craniata</taxon>
        <taxon>Vertebrata</taxon>
        <taxon>Chondrichthyes</taxon>
        <taxon>Holocephali</taxon>
        <taxon>Chimaeriformes</taxon>
        <taxon>Callorhinchidae</taxon>
        <taxon>Callorhinchus</taxon>
    </lineage>
</organism>
<feature type="transmembrane region" description="Helical" evidence="7">
    <location>
        <begin position="232"/>
        <end position="255"/>
    </location>
</feature>
<protein>
    <recommendedName>
        <fullName evidence="9">Ig-like domain-containing protein</fullName>
    </recommendedName>
</protein>
<dbReference type="PANTHER" id="PTHR11973">
    <property type="entry name" value="CELL SURFACE GLYCOPROTEIN MUC18-RELATED"/>
    <property type="match status" value="1"/>
</dbReference>
<dbReference type="CDD" id="cd00096">
    <property type="entry name" value="Ig"/>
    <property type="match status" value="1"/>
</dbReference>
<keyword evidence="4 7" id="KW-1133">Transmembrane helix</keyword>
<evidence type="ECO:0000256" key="6">
    <source>
        <dbReference type="ARBA" id="ARBA00023273"/>
    </source>
</evidence>
<keyword evidence="3 7" id="KW-0812">Transmembrane</keyword>
<evidence type="ECO:0000256" key="1">
    <source>
        <dbReference type="ARBA" id="ARBA00004316"/>
    </source>
</evidence>
<sequence length="298" mass="33598">MECFLLYVVAGLCLHLTFADRPTVLITDSETVVEGGAVTLQCLTEFSDLSAYKFQIYSKWRRGWFDVDTDTRFRCWYYQFNVSRDNDQLFLRIKNIYRWHKGPYRCVSNSSQSDNITIPIHYLDGISISDQNRPLSRYLPDPRFISVSPGSNIHLECSVSSSETAVYQWSKEGSDWIYPNQELQIESVTEVDSGNYSCQAKHPTVSGLLKTRSVLIRVVKESPPVAFSEVNLVTAVAVPVGILLVIVLALIAFGCRWTLRTDSKKQPLDDEAVNKTPIWKGSQTSVPSTAGDNIPLVI</sequence>
<evidence type="ECO:0000256" key="4">
    <source>
        <dbReference type="ARBA" id="ARBA00022989"/>
    </source>
</evidence>
<dbReference type="GO" id="GO:0042995">
    <property type="term" value="C:cell projection"/>
    <property type="evidence" value="ECO:0007669"/>
    <property type="project" value="UniProtKB-SubCell"/>
</dbReference>
<dbReference type="InterPro" id="IPR007110">
    <property type="entry name" value="Ig-like_dom"/>
</dbReference>
<dbReference type="InterPro" id="IPR013783">
    <property type="entry name" value="Ig-like_fold"/>
</dbReference>
<dbReference type="Gene3D" id="2.60.40.10">
    <property type="entry name" value="Immunoglobulins"/>
    <property type="match status" value="2"/>
</dbReference>
<dbReference type="InterPro" id="IPR003006">
    <property type="entry name" value="Ig/MHC_CS"/>
</dbReference>
<dbReference type="SUPFAM" id="SSF48726">
    <property type="entry name" value="Immunoglobulin"/>
    <property type="match status" value="2"/>
</dbReference>
<name>V9L6R0_CALMI</name>
<dbReference type="InterPro" id="IPR051116">
    <property type="entry name" value="Surface_Rcpt/Adhesion_Mol"/>
</dbReference>
<dbReference type="SMART" id="SM00409">
    <property type="entry name" value="IG"/>
    <property type="match status" value="2"/>
</dbReference>
<dbReference type="GO" id="GO:0007155">
    <property type="term" value="P:cell adhesion"/>
    <property type="evidence" value="ECO:0007669"/>
    <property type="project" value="TreeGrafter"/>
</dbReference>
<feature type="domain" description="Ig-like" evidence="9">
    <location>
        <begin position="22"/>
        <end position="117"/>
    </location>
</feature>
<evidence type="ECO:0000259" key="9">
    <source>
        <dbReference type="PROSITE" id="PS50835"/>
    </source>
</evidence>
<dbReference type="SMART" id="SM00408">
    <property type="entry name" value="IGc2"/>
    <property type="match status" value="1"/>
</dbReference>
<dbReference type="PROSITE" id="PS50835">
    <property type="entry name" value="IG_LIKE"/>
    <property type="match status" value="2"/>
</dbReference>
<keyword evidence="7" id="KW-0472">Membrane</keyword>
<accession>V9L6R0</accession>
<dbReference type="EMBL" id="JW874930">
    <property type="protein sequence ID" value="AFP07447.1"/>
    <property type="molecule type" value="mRNA"/>
</dbReference>
<dbReference type="InterPro" id="IPR036179">
    <property type="entry name" value="Ig-like_dom_sf"/>
</dbReference>
<feature type="chain" id="PRO_5004778393" description="Ig-like domain-containing protein" evidence="8">
    <location>
        <begin position="20"/>
        <end position="298"/>
    </location>
</feature>
<dbReference type="InterPro" id="IPR003598">
    <property type="entry name" value="Ig_sub2"/>
</dbReference>
<dbReference type="Pfam" id="PF13895">
    <property type="entry name" value="Ig_2"/>
    <property type="match status" value="1"/>
</dbReference>
<keyword evidence="5" id="KW-0325">Glycoprotein</keyword>
<evidence type="ECO:0000256" key="5">
    <source>
        <dbReference type="ARBA" id="ARBA00023180"/>
    </source>
</evidence>